<accession>A0A368W5A1</accession>
<keyword evidence="2" id="KW-1185">Reference proteome</keyword>
<evidence type="ECO:0000313" key="1">
    <source>
        <dbReference type="EMBL" id="RCW49444.1"/>
    </source>
</evidence>
<dbReference type="OrthoDB" id="2618152at2"/>
<sequence>MDNSKIRKRALWFINAEIERVLINLKSGAVNVEHALGSFNTLYQIASSTRDSDSMINLCKLIEKIRNTDHRIGLYNFTEKRKESYY</sequence>
<reference evidence="1 2" key="1">
    <citation type="submission" date="2018-07" db="EMBL/GenBank/DDBJ databases">
        <title>Genomic Encyclopedia of Type Strains, Phase III (KMG-III): the genomes of soil and plant-associated and newly described type strains.</title>
        <authorList>
            <person name="Whitman W."/>
        </authorList>
    </citation>
    <scope>NUCLEOTIDE SEQUENCE [LARGE SCALE GENOMIC DNA]</scope>
    <source>
        <strain evidence="1 2">CECT 7506</strain>
    </source>
</reference>
<proteinExistence type="predicted"/>
<organism evidence="1 2">
    <name type="scientific">Paenibacillus prosopidis</name>
    <dbReference type="NCBI Taxonomy" id="630520"/>
    <lineage>
        <taxon>Bacteria</taxon>
        <taxon>Bacillati</taxon>
        <taxon>Bacillota</taxon>
        <taxon>Bacilli</taxon>
        <taxon>Bacillales</taxon>
        <taxon>Paenibacillaceae</taxon>
        <taxon>Paenibacillus</taxon>
    </lineage>
</organism>
<protein>
    <submittedName>
        <fullName evidence="1">Uncharacterized protein</fullName>
    </submittedName>
</protein>
<evidence type="ECO:0000313" key="2">
    <source>
        <dbReference type="Proteomes" id="UP000252415"/>
    </source>
</evidence>
<dbReference type="RefSeq" id="WP_114379363.1">
    <property type="nucleotide sequence ID" value="NZ_QPJD01000004.1"/>
</dbReference>
<dbReference type="Proteomes" id="UP000252415">
    <property type="component" value="Unassembled WGS sequence"/>
</dbReference>
<comment type="caution">
    <text evidence="1">The sequence shown here is derived from an EMBL/GenBank/DDBJ whole genome shotgun (WGS) entry which is preliminary data.</text>
</comment>
<gene>
    <name evidence="1" type="ORF">DFP97_104102</name>
</gene>
<dbReference type="AlphaFoldDB" id="A0A368W5A1"/>
<name>A0A368W5A1_9BACL</name>
<dbReference type="EMBL" id="QPJD01000004">
    <property type="protein sequence ID" value="RCW49444.1"/>
    <property type="molecule type" value="Genomic_DNA"/>
</dbReference>